<dbReference type="CDD" id="cd11059">
    <property type="entry name" value="CYP_fungal"/>
    <property type="match status" value="1"/>
</dbReference>
<evidence type="ECO:0000256" key="5">
    <source>
        <dbReference type="ARBA" id="ARBA00023004"/>
    </source>
</evidence>
<accession>A0A9Q9R9S4</accession>
<keyword evidence="6 8" id="KW-0503">Monooxygenase</keyword>
<evidence type="ECO:0008006" key="11">
    <source>
        <dbReference type="Google" id="ProtNLM"/>
    </source>
</evidence>
<evidence type="ECO:0000313" key="10">
    <source>
        <dbReference type="Proteomes" id="UP000760494"/>
    </source>
</evidence>
<dbReference type="Proteomes" id="UP000760494">
    <property type="component" value="Unassembled WGS sequence"/>
</dbReference>
<comment type="similarity">
    <text evidence="2 8">Belongs to the cytochrome P450 family.</text>
</comment>
<dbReference type="Gene3D" id="1.10.630.10">
    <property type="entry name" value="Cytochrome P450"/>
    <property type="match status" value="1"/>
</dbReference>
<reference evidence="9" key="1">
    <citation type="submission" date="2019-05" db="EMBL/GenBank/DDBJ databases">
        <authorList>
            <person name="Piombo E."/>
        </authorList>
    </citation>
    <scope>NUCLEOTIDE SEQUENCE</scope>
    <source>
        <strain evidence="9">C2S</strain>
    </source>
</reference>
<sequence>MGLILITALGMLPVLLVYRYIIYPVFFSALSRIPTPHWTCHISSLWILAARKRRRENTSLYRAHQRLGPVIRIGPDEVSVDGLEGMRTIYQGGFEKASLIIMGKNGNLWYWTVGDETNMAICRVPNMFATGNSKPHSLRKRMISNVYSKSYIQSSQASKLQMAEILVNRLLPALDGSLKPSRKSMSTDYNDVEVFGLYLATAMDLITAYIFGLSNATNFIADEPYRRDWQDMYLARANYPFWTQEVPKLTNFCKRWIPWLKLYPQWVDQSNKKLSDWNWELCENVRKTPKATRSLSNSQDIQRSDEPVVYSSLLAGIDREFNTNGEKSILYSTSILQRDRAIASEVMDHSLAGQETAGIALTYATWRISKTPELQRQLHAEVQSLKPALRINPKAASGLTNTSALPDPKEVDSLPLLHAIVTETLRLHAPIPGPQPRQTPQRGCSIGGYYIPGDVRIASLAYTLHRDKEVFPEPEEWIPKRWIPQAPGKSSDDEAKHREMQRLFWAFGSGGRMCVGSNFAMNEIKFILAFIYANFETTIVDDEGIEQEDAYTARPIGEKLVIRFTPLKT</sequence>
<organism evidence="9 10">
    <name type="scientific">Fusarium fujikuroi</name>
    <name type="common">Bakanae and foot rot disease fungus</name>
    <name type="synonym">Gibberella fujikuroi</name>
    <dbReference type="NCBI Taxonomy" id="5127"/>
    <lineage>
        <taxon>Eukaryota</taxon>
        <taxon>Fungi</taxon>
        <taxon>Dikarya</taxon>
        <taxon>Ascomycota</taxon>
        <taxon>Pezizomycotina</taxon>
        <taxon>Sordariomycetes</taxon>
        <taxon>Hypocreomycetidae</taxon>
        <taxon>Hypocreales</taxon>
        <taxon>Nectriaceae</taxon>
        <taxon>Fusarium</taxon>
        <taxon>Fusarium fujikuroi species complex</taxon>
    </lineage>
</organism>
<evidence type="ECO:0000313" key="9">
    <source>
        <dbReference type="EMBL" id="VTT55815.1"/>
    </source>
</evidence>
<dbReference type="AlphaFoldDB" id="A0A9Q9R9S4"/>
<dbReference type="InterPro" id="IPR002403">
    <property type="entry name" value="Cyt_P450_E_grp-IV"/>
</dbReference>
<dbReference type="InterPro" id="IPR036396">
    <property type="entry name" value="Cyt_P450_sf"/>
</dbReference>
<dbReference type="SUPFAM" id="SSF48264">
    <property type="entry name" value="Cytochrome P450"/>
    <property type="match status" value="1"/>
</dbReference>
<dbReference type="GO" id="GO:0004497">
    <property type="term" value="F:monooxygenase activity"/>
    <property type="evidence" value="ECO:0007669"/>
    <property type="project" value="UniProtKB-KW"/>
</dbReference>
<comment type="caution">
    <text evidence="9">The sequence shown here is derived from an EMBL/GenBank/DDBJ whole genome shotgun (WGS) entry which is preliminary data.</text>
</comment>
<dbReference type="PANTHER" id="PTHR24305:SF166">
    <property type="entry name" value="CYTOCHROME P450 12A4, MITOCHONDRIAL-RELATED"/>
    <property type="match status" value="1"/>
</dbReference>
<keyword evidence="3 7" id="KW-0349">Heme</keyword>
<keyword evidence="5 7" id="KW-0408">Iron</keyword>
<dbReference type="InterPro" id="IPR050121">
    <property type="entry name" value="Cytochrome_P450_monoxygenase"/>
</dbReference>
<dbReference type="PRINTS" id="PR00465">
    <property type="entry name" value="EP450IV"/>
</dbReference>
<dbReference type="GO" id="GO:0020037">
    <property type="term" value="F:heme binding"/>
    <property type="evidence" value="ECO:0007669"/>
    <property type="project" value="InterPro"/>
</dbReference>
<evidence type="ECO:0000256" key="6">
    <source>
        <dbReference type="ARBA" id="ARBA00023033"/>
    </source>
</evidence>
<dbReference type="Pfam" id="PF00067">
    <property type="entry name" value="p450"/>
    <property type="match status" value="1"/>
</dbReference>
<evidence type="ECO:0000256" key="7">
    <source>
        <dbReference type="PIRSR" id="PIRSR602403-1"/>
    </source>
</evidence>
<dbReference type="EMBL" id="CABFJX010000001">
    <property type="protein sequence ID" value="VTT55815.1"/>
    <property type="molecule type" value="Genomic_DNA"/>
</dbReference>
<evidence type="ECO:0000256" key="1">
    <source>
        <dbReference type="ARBA" id="ARBA00001971"/>
    </source>
</evidence>
<dbReference type="GO" id="GO:0005506">
    <property type="term" value="F:iron ion binding"/>
    <property type="evidence" value="ECO:0007669"/>
    <property type="project" value="InterPro"/>
</dbReference>
<dbReference type="InterPro" id="IPR017972">
    <property type="entry name" value="Cyt_P450_CS"/>
</dbReference>
<feature type="binding site" description="axial binding residue" evidence="7">
    <location>
        <position position="514"/>
    </location>
    <ligand>
        <name>heme</name>
        <dbReference type="ChEBI" id="CHEBI:30413"/>
    </ligand>
    <ligandPart>
        <name>Fe</name>
        <dbReference type="ChEBI" id="CHEBI:18248"/>
    </ligandPart>
</feature>
<evidence type="ECO:0000256" key="2">
    <source>
        <dbReference type="ARBA" id="ARBA00010617"/>
    </source>
</evidence>
<evidence type="ECO:0000256" key="4">
    <source>
        <dbReference type="ARBA" id="ARBA00022723"/>
    </source>
</evidence>
<gene>
    <name evidence="9" type="ORF">C2S_469</name>
</gene>
<dbReference type="PRINTS" id="PR00385">
    <property type="entry name" value="P450"/>
</dbReference>
<dbReference type="InterPro" id="IPR001128">
    <property type="entry name" value="Cyt_P450"/>
</dbReference>
<dbReference type="PANTHER" id="PTHR24305">
    <property type="entry name" value="CYTOCHROME P450"/>
    <property type="match status" value="1"/>
</dbReference>
<proteinExistence type="inferred from homology"/>
<evidence type="ECO:0000256" key="3">
    <source>
        <dbReference type="ARBA" id="ARBA00022617"/>
    </source>
</evidence>
<dbReference type="GO" id="GO:0016705">
    <property type="term" value="F:oxidoreductase activity, acting on paired donors, with incorporation or reduction of molecular oxygen"/>
    <property type="evidence" value="ECO:0007669"/>
    <property type="project" value="InterPro"/>
</dbReference>
<name>A0A9Q9R9S4_FUSFU</name>
<comment type="cofactor">
    <cofactor evidence="1 7">
        <name>heme</name>
        <dbReference type="ChEBI" id="CHEBI:30413"/>
    </cofactor>
</comment>
<keyword evidence="8" id="KW-0560">Oxidoreductase</keyword>
<keyword evidence="4 7" id="KW-0479">Metal-binding</keyword>
<protein>
    <recommendedName>
        <fullName evidence="11">Benzoate 4-monooxygenase cytochrome P450</fullName>
    </recommendedName>
</protein>
<dbReference type="PROSITE" id="PS00086">
    <property type="entry name" value="CYTOCHROME_P450"/>
    <property type="match status" value="1"/>
</dbReference>
<evidence type="ECO:0000256" key="8">
    <source>
        <dbReference type="RuleBase" id="RU000461"/>
    </source>
</evidence>